<name>A0A7W8GAD9_9SPIR</name>
<proteinExistence type="predicted"/>
<dbReference type="Proteomes" id="UP000518887">
    <property type="component" value="Unassembled WGS sequence"/>
</dbReference>
<accession>A0A7W8GAD9</accession>
<keyword evidence="2" id="KW-1185">Reference proteome</keyword>
<comment type="caution">
    <text evidence="1">The sequence shown here is derived from an EMBL/GenBank/DDBJ whole genome shotgun (WGS) entry which is preliminary data.</text>
</comment>
<gene>
    <name evidence="1" type="ORF">HNP76_002194</name>
</gene>
<reference evidence="1 2" key="1">
    <citation type="submission" date="2020-08" db="EMBL/GenBank/DDBJ databases">
        <title>Genomic Encyclopedia of Type Strains, Phase IV (KMG-IV): sequencing the most valuable type-strain genomes for metagenomic binning, comparative biology and taxonomic classification.</title>
        <authorList>
            <person name="Goeker M."/>
        </authorList>
    </citation>
    <scope>NUCLEOTIDE SEQUENCE [LARGE SCALE GENOMIC DNA]</scope>
    <source>
        <strain evidence="1 2">DSM 103462</strain>
    </source>
</reference>
<evidence type="ECO:0000313" key="2">
    <source>
        <dbReference type="Proteomes" id="UP000518887"/>
    </source>
</evidence>
<dbReference type="EMBL" id="JACHFQ010000006">
    <property type="protein sequence ID" value="MBB5226813.1"/>
    <property type="molecule type" value="Genomic_DNA"/>
</dbReference>
<protein>
    <submittedName>
        <fullName evidence="1">Uncharacterized protein</fullName>
    </submittedName>
</protein>
<dbReference type="AlphaFoldDB" id="A0A7W8GAD9"/>
<sequence length="60" mass="6770">MSAPLYFLAQELIPGYLNGIEAIYTPPKAYFVAEENPEVFAKYEAEFPYKEKLVLPGQLG</sequence>
<organism evidence="1 2">
    <name type="scientific">Treponema ruminis</name>
    <dbReference type="NCBI Taxonomy" id="744515"/>
    <lineage>
        <taxon>Bacteria</taxon>
        <taxon>Pseudomonadati</taxon>
        <taxon>Spirochaetota</taxon>
        <taxon>Spirochaetia</taxon>
        <taxon>Spirochaetales</taxon>
        <taxon>Treponemataceae</taxon>
        <taxon>Treponema</taxon>
    </lineage>
</organism>
<evidence type="ECO:0000313" key="1">
    <source>
        <dbReference type="EMBL" id="MBB5226813.1"/>
    </source>
</evidence>